<dbReference type="GO" id="GO:0006729">
    <property type="term" value="P:tetrahydrobiopterin biosynthetic process"/>
    <property type="evidence" value="ECO:0007669"/>
    <property type="project" value="InterPro"/>
</dbReference>
<gene>
    <name evidence="6" type="ORF">P170DRAFT_360339</name>
</gene>
<dbReference type="GeneID" id="36552108"/>
<dbReference type="Pfam" id="PF01329">
    <property type="entry name" value="Pterin_4a"/>
    <property type="match status" value="1"/>
</dbReference>
<name>A0A2I2G4F6_9EURO</name>
<comment type="catalytic activity">
    <reaction evidence="1">
        <text>(4aS,6R)-4a-hydroxy-L-erythro-5,6,7,8-tetrahydrobiopterin = (6R)-L-erythro-6,7-dihydrobiopterin + H2O</text>
        <dbReference type="Rhea" id="RHEA:11920"/>
        <dbReference type="ChEBI" id="CHEBI:15377"/>
        <dbReference type="ChEBI" id="CHEBI:15642"/>
        <dbReference type="ChEBI" id="CHEBI:43120"/>
        <dbReference type="EC" id="4.2.1.96"/>
    </reaction>
</comment>
<evidence type="ECO:0000313" key="6">
    <source>
        <dbReference type="EMBL" id="PLB47765.1"/>
    </source>
</evidence>
<evidence type="ECO:0000256" key="1">
    <source>
        <dbReference type="ARBA" id="ARBA00001554"/>
    </source>
</evidence>
<keyword evidence="7" id="KW-1185">Reference proteome</keyword>
<dbReference type="EC" id="4.2.1.96" evidence="3"/>
<dbReference type="CDD" id="cd00488">
    <property type="entry name" value="PCD_DCoH"/>
    <property type="match status" value="1"/>
</dbReference>
<dbReference type="RefSeq" id="XP_024703067.1">
    <property type="nucleotide sequence ID" value="XM_024844408.1"/>
</dbReference>
<evidence type="ECO:0000256" key="3">
    <source>
        <dbReference type="ARBA" id="ARBA00013252"/>
    </source>
</evidence>
<dbReference type="Proteomes" id="UP000234275">
    <property type="component" value="Unassembled WGS sequence"/>
</dbReference>
<reference evidence="6 7" key="1">
    <citation type="submission" date="2016-12" db="EMBL/GenBank/DDBJ databases">
        <title>The genomes of Aspergillus section Nigri reveals drivers in fungal speciation.</title>
        <authorList>
            <consortium name="DOE Joint Genome Institute"/>
            <person name="Vesth T.C."/>
            <person name="Nybo J."/>
            <person name="Theobald S."/>
            <person name="Brandl J."/>
            <person name="Frisvad J.C."/>
            <person name="Nielsen K.F."/>
            <person name="Lyhne E.K."/>
            <person name="Kogle M.E."/>
            <person name="Kuo A."/>
            <person name="Riley R."/>
            <person name="Clum A."/>
            <person name="Nolan M."/>
            <person name="Lipzen A."/>
            <person name="Salamov A."/>
            <person name="Henrissat B."/>
            <person name="Wiebenga A."/>
            <person name="De Vries R.P."/>
            <person name="Grigoriev I.V."/>
            <person name="Mortensen U.H."/>
            <person name="Andersen M.R."/>
            <person name="Baker S.E."/>
        </authorList>
    </citation>
    <scope>NUCLEOTIDE SEQUENCE [LARGE SCALE GENOMIC DNA]</scope>
    <source>
        <strain evidence="6 7">IBT 23096</strain>
    </source>
</reference>
<protein>
    <recommendedName>
        <fullName evidence="3">4a-hydroxytetrahydrobiopterin dehydratase</fullName>
        <ecNumber evidence="3">4.2.1.96</ecNumber>
    </recommendedName>
    <alternativeName>
        <fullName evidence="5">4-alpha-hydroxy-tetrahydropterin dehydratase</fullName>
    </alternativeName>
</protein>
<dbReference type="InterPro" id="IPR001533">
    <property type="entry name" value="Pterin_deHydtase"/>
</dbReference>
<proteinExistence type="inferred from homology"/>
<accession>A0A2I2G4F6</accession>
<dbReference type="AlphaFoldDB" id="A0A2I2G4F6"/>
<keyword evidence="4" id="KW-0456">Lyase</keyword>
<evidence type="ECO:0000313" key="7">
    <source>
        <dbReference type="Proteomes" id="UP000234275"/>
    </source>
</evidence>
<dbReference type="GO" id="GO:0008124">
    <property type="term" value="F:4-alpha-hydroxytetrahydrobiopterin dehydratase activity"/>
    <property type="evidence" value="ECO:0007669"/>
    <property type="project" value="UniProtKB-EC"/>
</dbReference>
<evidence type="ECO:0000256" key="5">
    <source>
        <dbReference type="ARBA" id="ARBA00030497"/>
    </source>
</evidence>
<comment type="similarity">
    <text evidence="2">Belongs to the pterin-4-alpha-carbinolamine dehydratase family.</text>
</comment>
<evidence type="ECO:0000256" key="4">
    <source>
        <dbReference type="ARBA" id="ARBA00023239"/>
    </source>
</evidence>
<dbReference type="PANTHER" id="PTHR12599">
    <property type="entry name" value="PTERIN-4-ALPHA-CARBINOLAMINE DEHYDRATASE"/>
    <property type="match status" value="1"/>
</dbReference>
<sequence length="146" mass="15900">MTSEPEPELPAPRFANGIDTAPLLPKLETLIKNDWILVDSGASILKTYFFRKYFSAVSFVNVVAAQSASKSHHPTIKLRLGSVEIHWTSHHPPGLTGKDVDMAELCDEAAELMGAVEKGKPQKCGPATANLTPEEAQSSKVRYIVD</sequence>
<dbReference type="Gene3D" id="3.30.1360.20">
    <property type="entry name" value="Transcriptional coactivator/pterin dehydratase"/>
    <property type="match status" value="1"/>
</dbReference>
<dbReference type="VEuPathDB" id="FungiDB:P170DRAFT_360339"/>
<dbReference type="InterPro" id="IPR036428">
    <property type="entry name" value="PCD_sf"/>
</dbReference>
<dbReference type="STRING" id="1392250.A0A2I2G4F6"/>
<dbReference type="SUPFAM" id="SSF55248">
    <property type="entry name" value="PCD-like"/>
    <property type="match status" value="1"/>
</dbReference>
<dbReference type="OrthoDB" id="277398at2759"/>
<dbReference type="EMBL" id="MSFO01000005">
    <property type="protein sequence ID" value="PLB47765.1"/>
    <property type="molecule type" value="Genomic_DNA"/>
</dbReference>
<comment type="caution">
    <text evidence="6">The sequence shown here is derived from an EMBL/GenBank/DDBJ whole genome shotgun (WGS) entry which is preliminary data.</text>
</comment>
<dbReference type="PANTHER" id="PTHR12599:SF0">
    <property type="entry name" value="PTERIN-4-ALPHA-CARBINOLAMINE DEHYDRATASE"/>
    <property type="match status" value="1"/>
</dbReference>
<organism evidence="6 7">
    <name type="scientific">Aspergillus steynii IBT 23096</name>
    <dbReference type="NCBI Taxonomy" id="1392250"/>
    <lineage>
        <taxon>Eukaryota</taxon>
        <taxon>Fungi</taxon>
        <taxon>Dikarya</taxon>
        <taxon>Ascomycota</taxon>
        <taxon>Pezizomycotina</taxon>
        <taxon>Eurotiomycetes</taxon>
        <taxon>Eurotiomycetidae</taxon>
        <taxon>Eurotiales</taxon>
        <taxon>Aspergillaceae</taxon>
        <taxon>Aspergillus</taxon>
        <taxon>Aspergillus subgen. Circumdati</taxon>
    </lineage>
</organism>
<evidence type="ECO:0000256" key="2">
    <source>
        <dbReference type="ARBA" id="ARBA00006472"/>
    </source>
</evidence>